<dbReference type="AlphaFoldDB" id="A0A154L8T9"/>
<feature type="domain" description="Fumarylacetoacetase-like C-terminal" evidence="2">
    <location>
        <begin position="87"/>
        <end position="251"/>
    </location>
</feature>
<dbReference type="EMBL" id="LPVY01000007">
    <property type="protein sequence ID" value="KZB66093.1"/>
    <property type="molecule type" value="Genomic_DNA"/>
</dbReference>
<dbReference type="Gene3D" id="3.90.850.10">
    <property type="entry name" value="Fumarylacetoacetase-like, C-terminal domain"/>
    <property type="match status" value="1"/>
</dbReference>
<dbReference type="GO" id="GO:0008684">
    <property type="term" value="F:2-oxopent-4-enoate hydratase activity"/>
    <property type="evidence" value="ECO:0007669"/>
    <property type="project" value="TreeGrafter"/>
</dbReference>
<accession>A0A154L8T9</accession>
<dbReference type="InterPro" id="IPR036663">
    <property type="entry name" value="Fumarylacetoacetase_C_sf"/>
</dbReference>
<evidence type="ECO:0000259" key="2">
    <source>
        <dbReference type="Pfam" id="PF01557"/>
    </source>
</evidence>
<dbReference type="InterPro" id="IPR011234">
    <property type="entry name" value="Fumarylacetoacetase-like_C"/>
</dbReference>
<sequence length="254" mass="26889">MTDITKASRILADAFKQNILIDPLPADASPVDFDTAYEIQQATLALTGAKQTGWKLSVATRAAQAGLGIEGPLVGPLLDGRIIENGATITTNDVHFPNIEAEIAVVMASTPDGNATIDKVLDHIKSVHLAIEIADRRYRERQGPVATLADLNSTGYLVLGPEITNWRDMAFLNVPVETRSDDKILAQNSDPAAWPDPFGGLAYLAGFLAKRGTHLKAGDVITTGACAVPTLTSHGRIEAIFDGIGTAHATIKTG</sequence>
<dbReference type="GO" id="GO:0005737">
    <property type="term" value="C:cytoplasm"/>
    <property type="evidence" value="ECO:0007669"/>
    <property type="project" value="TreeGrafter"/>
</dbReference>
<comment type="caution">
    <text evidence="3">The sequence shown here is derived from an EMBL/GenBank/DDBJ whole genome shotgun (WGS) entry which is preliminary data.</text>
</comment>
<keyword evidence="1" id="KW-0456">Lyase</keyword>
<evidence type="ECO:0000313" key="4">
    <source>
        <dbReference type="Proteomes" id="UP000076335"/>
    </source>
</evidence>
<reference evidence="3 4" key="1">
    <citation type="submission" date="2015-12" db="EMBL/GenBank/DDBJ databases">
        <title>Genome sequence of Thalassospira lucentensis MCCC 1A02072.</title>
        <authorList>
            <person name="Lu L."/>
            <person name="Lai Q."/>
            <person name="Shao Z."/>
            <person name="Qian P."/>
        </authorList>
    </citation>
    <scope>NUCLEOTIDE SEQUENCE [LARGE SCALE GENOMIC DNA]</scope>
    <source>
        <strain evidence="3 4">MCCC 1A02072</strain>
    </source>
</reference>
<dbReference type="InterPro" id="IPR050772">
    <property type="entry name" value="Hydratase-Decarb/MhpD_sf"/>
</dbReference>
<dbReference type="OrthoDB" id="9792137at2"/>
<evidence type="ECO:0000256" key="1">
    <source>
        <dbReference type="ARBA" id="ARBA00023239"/>
    </source>
</evidence>
<gene>
    <name evidence="3" type="ORF">AUP42_16365</name>
</gene>
<dbReference type="Pfam" id="PF01557">
    <property type="entry name" value="FAA_hydrolase"/>
    <property type="match status" value="1"/>
</dbReference>
<evidence type="ECO:0000313" key="3">
    <source>
        <dbReference type="EMBL" id="KZB66093.1"/>
    </source>
</evidence>
<dbReference type="SUPFAM" id="SSF56529">
    <property type="entry name" value="FAH"/>
    <property type="match status" value="1"/>
</dbReference>
<proteinExistence type="predicted"/>
<protein>
    <submittedName>
        <fullName evidence="3">2-keto-4-pentenoate hydratase</fullName>
    </submittedName>
</protein>
<dbReference type="PANTHER" id="PTHR30143:SF0">
    <property type="entry name" value="2-KETO-4-PENTENOATE HYDRATASE"/>
    <property type="match status" value="1"/>
</dbReference>
<name>A0A154L8T9_9PROT</name>
<dbReference type="RefSeq" id="WP_062950784.1">
    <property type="nucleotide sequence ID" value="NZ_LPVY01000007.1"/>
</dbReference>
<dbReference type="PANTHER" id="PTHR30143">
    <property type="entry name" value="ACID HYDRATASE"/>
    <property type="match status" value="1"/>
</dbReference>
<dbReference type="Proteomes" id="UP000076335">
    <property type="component" value="Unassembled WGS sequence"/>
</dbReference>
<organism evidence="3 4">
    <name type="scientific">Thalassospira lucentensis</name>
    <dbReference type="NCBI Taxonomy" id="168935"/>
    <lineage>
        <taxon>Bacteria</taxon>
        <taxon>Pseudomonadati</taxon>
        <taxon>Pseudomonadota</taxon>
        <taxon>Alphaproteobacteria</taxon>
        <taxon>Rhodospirillales</taxon>
        <taxon>Thalassospiraceae</taxon>
        <taxon>Thalassospira</taxon>
    </lineage>
</organism>